<protein>
    <submittedName>
        <fullName evidence="2">TniB family NTP-binding protein</fullName>
    </submittedName>
</protein>
<proteinExistence type="predicted"/>
<dbReference type="Proteomes" id="UP000675920">
    <property type="component" value="Unplaced"/>
</dbReference>
<dbReference type="InterPro" id="IPR008868">
    <property type="entry name" value="TniB"/>
</dbReference>
<dbReference type="OrthoDB" id="14765at2"/>
<name>A0A8B6X4N1_9BURK</name>
<evidence type="ECO:0000313" key="1">
    <source>
        <dbReference type="Proteomes" id="UP000675920"/>
    </source>
</evidence>
<reference evidence="2" key="1">
    <citation type="submission" date="2025-08" db="UniProtKB">
        <authorList>
            <consortium name="RefSeq"/>
        </authorList>
    </citation>
    <scope>IDENTIFICATION</scope>
</reference>
<sequence length="296" mass="33338">MTSVQDHLRPEARAALELPQPERIAFCRADRWVGYTRAEQILRQVDDLLLYPRSLRMPCLLIVGRSNNGKSSIVEQVLRRHPYIVKDDGTPGFSISWIALPATPTESNFWSEVLWSRNISHRVQERPDAKRLAAIDAMRFANTRLLIIDEMNHLANAGKEAGKLLAGIKNATSALRIPIVATGTQTAIHAMRSEPQMMTRFEPIVLDRWTLNTEYLRFLASYEQLLPLAEPSQLASRELAPLIYGMAGDVIGGTVDVLKELAVFAIESGVERIDISLLTKFKKTRLPDWEDAARRA</sequence>
<dbReference type="Pfam" id="PF05621">
    <property type="entry name" value="TniB"/>
    <property type="match status" value="1"/>
</dbReference>
<organism evidence="1 2">
    <name type="scientific">Derxia gummosa DSM 723</name>
    <dbReference type="NCBI Taxonomy" id="1121388"/>
    <lineage>
        <taxon>Bacteria</taxon>
        <taxon>Pseudomonadati</taxon>
        <taxon>Pseudomonadota</taxon>
        <taxon>Betaproteobacteria</taxon>
        <taxon>Burkholderiales</taxon>
        <taxon>Alcaligenaceae</taxon>
        <taxon>Derxia</taxon>
    </lineage>
</organism>
<evidence type="ECO:0000313" key="2">
    <source>
        <dbReference type="RefSeq" id="WP_028311887.1"/>
    </source>
</evidence>
<dbReference type="SUPFAM" id="SSF52540">
    <property type="entry name" value="P-loop containing nucleoside triphosphate hydrolases"/>
    <property type="match status" value="1"/>
</dbReference>
<dbReference type="AlphaFoldDB" id="A0A8B6X4N1"/>
<accession>A0A8B6X4N1</accession>
<dbReference type="InterPro" id="IPR027417">
    <property type="entry name" value="P-loop_NTPase"/>
</dbReference>
<keyword evidence="1" id="KW-1185">Reference proteome</keyword>
<dbReference type="Gene3D" id="3.40.50.300">
    <property type="entry name" value="P-loop containing nucleotide triphosphate hydrolases"/>
    <property type="match status" value="1"/>
</dbReference>
<dbReference type="RefSeq" id="WP_028311887.1">
    <property type="nucleotide sequence ID" value="NZ_AXWS01000014.1"/>
</dbReference>